<dbReference type="Proteomes" id="UP001454036">
    <property type="component" value="Unassembled WGS sequence"/>
</dbReference>
<proteinExistence type="predicted"/>
<keyword evidence="7" id="KW-1185">Reference proteome</keyword>
<evidence type="ECO:0000313" key="7">
    <source>
        <dbReference type="Proteomes" id="UP001454036"/>
    </source>
</evidence>
<protein>
    <recommendedName>
        <fullName evidence="5">DRBM domain-containing protein</fullName>
    </recommendedName>
</protein>
<feature type="region of interest" description="Disordered" evidence="4">
    <location>
        <begin position="369"/>
        <end position="419"/>
    </location>
</feature>
<evidence type="ECO:0000256" key="1">
    <source>
        <dbReference type="ARBA" id="ARBA00022737"/>
    </source>
</evidence>
<feature type="domain" description="DRBM" evidence="5">
    <location>
        <begin position="1"/>
        <end position="71"/>
    </location>
</feature>
<organism evidence="6 7">
    <name type="scientific">Lithospermum erythrorhizon</name>
    <name type="common">Purple gromwell</name>
    <name type="synonym">Lithospermum officinale var. erythrorhizon</name>
    <dbReference type="NCBI Taxonomy" id="34254"/>
    <lineage>
        <taxon>Eukaryota</taxon>
        <taxon>Viridiplantae</taxon>
        <taxon>Streptophyta</taxon>
        <taxon>Embryophyta</taxon>
        <taxon>Tracheophyta</taxon>
        <taxon>Spermatophyta</taxon>
        <taxon>Magnoliopsida</taxon>
        <taxon>eudicotyledons</taxon>
        <taxon>Gunneridae</taxon>
        <taxon>Pentapetalae</taxon>
        <taxon>asterids</taxon>
        <taxon>lamiids</taxon>
        <taxon>Boraginales</taxon>
        <taxon>Boraginaceae</taxon>
        <taxon>Boraginoideae</taxon>
        <taxon>Lithospermeae</taxon>
        <taxon>Lithospermum</taxon>
    </lineage>
</organism>
<dbReference type="AlphaFoldDB" id="A0AAV3NQ60"/>
<dbReference type="PROSITE" id="PS50137">
    <property type="entry name" value="DS_RBD"/>
    <property type="match status" value="3"/>
</dbReference>
<dbReference type="EMBL" id="BAABME010000288">
    <property type="protein sequence ID" value="GAA0141475.1"/>
    <property type="molecule type" value="Genomic_DNA"/>
</dbReference>
<evidence type="ECO:0000313" key="6">
    <source>
        <dbReference type="EMBL" id="GAA0141475.1"/>
    </source>
</evidence>
<keyword evidence="2 3" id="KW-0694">RNA-binding</keyword>
<name>A0AAV3NQ60_LITER</name>
<dbReference type="SUPFAM" id="SSF54768">
    <property type="entry name" value="dsRNA-binding domain-like"/>
    <property type="match status" value="3"/>
</dbReference>
<reference evidence="6 7" key="1">
    <citation type="submission" date="2024-01" db="EMBL/GenBank/DDBJ databases">
        <title>The complete chloroplast genome sequence of Lithospermum erythrorhizon: insights into the phylogenetic relationship among Boraginaceae species and the maternal lineages of purple gromwells.</title>
        <authorList>
            <person name="Okada T."/>
            <person name="Watanabe K."/>
        </authorList>
    </citation>
    <scope>NUCLEOTIDE SEQUENCE [LARGE SCALE GENOMIC DNA]</scope>
</reference>
<keyword evidence="1" id="KW-0677">Repeat</keyword>
<feature type="compositionally biased region" description="Polar residues" evidence="4">
    <location>
        <begin position="374"/>
        <end position="397"/>
    </location>
</feature>
<evidence type="ECO:0000256" key="4">
    <source>
        <dbReference type="SAM" id="MobiDB-lite"/>
    </source>
</evidence>
<dbReference type="PANTHER" id="PTHR46031:SF16">
    <property type="entry name" value="DOUBLE-STRANDED RNA-BINDING PROTEIN 4"/>
    <property type="match status" value="1"/>
</dbReference>
<feature type="domain" description="DRBM" evidence="5">
    <location>
        <begin position="214"/>
        <end position="282"/>
    </location>
</feature>
<evidence type="ECO:0000259" key="5">
    <source>
        <dbReference type="PROSITE" id="PS50137"/>
    </source>
</evidence>
<sequence length="457" mass="51059">MYKSKLQELCHKRSWNLPEYVTQRVGPDHNPRFSSRVTINGVCFETPQNQCRSSKEAQNMVAQLAFEHLINIMPPVKEANLGSIASGASSSRTNTNVNPEQLALHPNQETPFGWKDDTGPKEILHTFKNRLQHYAQKHNLSLPAYCSEFEGPPHARRFRAKVTISDITYESSEFFPTLKEAEHSAAKVAFETLSHDDIQEASSSELSHGVDEGLYKTLLQEFAQKKGVQFPKYDTIKSGPSHNPTFASTVEIGTDVFQGLEAKTKKQAEMGAAKFAFNALLKRKGEKAPSRYMVSGVSSFNLQSTTNKVSDRSVQDIAGSAVNKECIVKEASTMSTSNTHIVTDRQHGIQPKVEQTSVEERNAYQDERIKEKLSSNSESKAQLQDWSRPTSSPSATVKNHPKSDTEHHEPAEAVKETTRRFVVYPQDAERAIPEGASVMPYSDDQYVAIKLKNESLQ</sequence>
<dbReference type="PANTHER" id="PTHR46031">
    <property type="match status" value="1"/>
</dbReference>
<dbReference type="Pfam" id="PF00035">
    <property type="entry name" value="dsrm"/>
    <property type="match status" value="3"/>
</dbReference>
<dbReference type="GO" id="GO:0003723">
    <property type="term" value="F:RNA binding"/>
    <property type="evidence" value="ECO:0007669"/>
    <property type="project" value="UniProtKB-UniRule"/>
</dbReference>
<gene>
    <name evidence="6" type="ORF">LIER_02609</name>
</gene>
<comment type="caution">
    <text evidence="6">The sequence shown here is derived from an EMBL/GenBank/DDBJ whole genome shotgun (WGS) entry which is preliminary data.</text>
</comment>
<accession>A0AAV3NQ60</accession>
<dbReference type="SMART" id="SM00358">
    <property type="entry name" value="DSRM"/>
    <property type="match status" value="3"/>
</dbReference>
<dbReference type="InterPro" id="IPR014720">
    <property type="entry name" value="dsRBD_dom"/>
</dbReference>
<feature type="compositionally biased region" description="Basic and acidic residues" evidence="4">
    <location>
        <begin position="401"/>
        <end position="419"/>
    </location>
</feature>
<evidence type="ECO:0000256" key="2">
    <source>
        <dbReference type="ARBA" id="ARBA00022884"/>
    </source>
</evidence>
<feature type="domain" description="DRBM" evidence="5">
    <location>
        <begin position="126"/>
        <end position="195"/>
    </location>
</feature>
<dbReference type="Gene3D" id="3.30.160.20">
    <property type="match status" value="3"/>
</dbReference>
<evidence type="ECO:0000256" key="3">
    <source>
        <dbReference type="PROSITE-ProRule" id="PRU00266"/>
    </source>
</evidence>